<dbReference type="AlphaFoldDB" id="A0A6N6ML57"/>
<reference evidence="1 2" key="1">
    <citation type="submission" date="2019-09" db="EMBL/GenBank/DDBJ databases">
        <title>YIM 132548 draft genome.</title>
        <authorList>
            <person name="Jiang L."/>
        </authorList>
    </citation>
    <scope>NUCLEOTIDE SEQUENCE [LARGE SCALE GENOMIC DNA]</scope>
    <source>
        <strain evidence="1 2">YIM 132548</strain>
    </source>
</reference>
<evidence type="ECO:0000313" key="2">
    <source>
        <dbReference type="Proteomes" id="UP000441523"/>
    </source>
</evidence>
<gene>
    <name evidence="1" type="ORF">F6X51_22250</name>
</gene>
<evidence type="ECO:0000313" key="1">
    <source>
        <dbReference type="EMBL" id="KAB1070459.1"/>
    </source>
</evidence>
<proteinExistence type="predicted"/>
<name>A0A6N6ML57_9HYPH</name>
<comment type="caution">
    <text evidence="1">The sequence shown here is derived from an EMBL/GenBank/DDBJ whole genome shotgun (WGS) entry which is preliminary data.</text>
</comment>
<sequence>MRLNEPDDDPLWYDAAEPEVPPGRLLLLIAAAYVAGRTLVRLPGAVCEACLAGRAPARRPPKRG</sequence>
<keyword evidence="2" id="KW-1185">Reference proteome</keyword>
<dbReference type="RefSeq" id="WP_150965874.1">
    <property type="nucleotide sequence ID" value="NZ_VZZJ01000027.1"/>
</dbReference>
<protein>
    <submittedName>
        <fullName evidence="1">Uncharacterized protein</fullName>
    </submittedName>
</protein>
<dbReference type="Proteomes" id="UP000441523">
    <property type="component" value="Unassembled WGS sequence"/>
</dbReference>
<dbReference type="EMBL" id="VZZJ01000027">
    <property type="protein sequence ID" value="KAB1070459.1"/>
    <property type="molecule type" value="Genomic_DNA"/>
</dbReference>
<accession>A0A6N6ML57</accession>
<organism evidence="1 2">
    <name type="scientific">Methylobacterium planeticum</name>
    <dbReference type="NCBI Taxonomy" id="2615211"/>
    <lineage>
        <taxon>Bacteria</taxon>
        <taxon>Pseudomonadati</taxon>
        <taxon>Pseudomonadota</taxon>
        <taxon>Alphaproteobacteria</taxon>
        <taxon>Hyphomicrobiales</taxon>
        <taxon>Methylobacteriaceae</taxon>
        <taxon>Methylobacterium</taxon>
    </lineage>
</organism>